<dbReference type="PROSITE" id="PS51199">
    <property type="entry name" value="SF4_HELICASE"/>
    <property type="match status" value="1"/>
</dbReference>
<keyword evidence="7 14" id="KW-0347">Helicase</keyword>
<dbReference type="RefSeq" id="WP_343895025.1">
    <property type="nucleotide sequence ID" value="NZ_BAAAFZ010000022.1"/>
</dbReference>
<comment type="caution">
    <text evidence="16">The sequence shown here is derived from an EMBL/GenBank/DDBJ whole genome shotgun (WGS) entry which is preliminary data.</text>
</comment>
<comment type="subunit">
    <text evidence="2">Homohexamer.</text>
</comment>
<dbReference type="SUPFAM" id="SSF52540">
    <property type="entry name" value="P-loop containing nucleoside triphosphate hydrolases"/>
    <property type="match status" value="1"/>
</dbReference>
<evidence type="ECO:0000256" key="9">
    <source>
        <dbReference type="ARBA" id="ARBA00023125"/>
    </source>
</evidence>
<sequence>MNTIIAPGFGDGNGIPGGGLLGLSQRVPPQSPQAEQALLGALLANNKAYEQVSEFLAAEHFADPIHGRIFRAIQRRVEAGQLADVVTLRPEFEHSGELDEVGGPAYLAQLLSAMIGIINAGEYGRLVHDCWLRRQLVDVGEEVVNRAFGAEAELDGKGQLEAAEQRLFDLSKDDGSGGGVITFERALATAVMAAERAFSTPGGVSGLPSGLRDLDAKTGGLHPSDLVILAGRPGMGKTALATKIAFGAARALVREAQEKGPNAVPKGVAALFSLEMSADQLATRLLSEEARISGDRIRRGDISQRDFDRFVEVSREMATIPIVIDDTPAITISALRTRCRRLKRTRGLELVVVDYLQLMRPAAGTRPESRVLEISMITQGLKAIAKELSVPVIALSQLSRAVEQREDKRPQLSDLRESGSIEQDADMVMFVYRDDYYLAQRQPKELAFDDNGKFQDAMQKWQTDMEQAHNKAELIIAKQRHGPTGAIRLFFEAEFTRFGDLDQVHSQADAY</sequence>
<evidence type="ECO:0000256" key="13">
    <source>
        <dbReference type="NCBIfam" id="TIGR00665"/>
    </source>
</evidence>
<dbReference type="Pfam" id="PF00772">
    <property type="entry name" value="DnaB"/>
    <property type="match status" value="1"/>
</dbReference>
<feature type="domain" description="SF4 helicase" evidence="15">
    <location>
        <begin position="200"/>
        <end position="505"/>
    </location>
</feature>
<evidence type="ECO:0000313" key="17">
    <source>
        <dbReference type="Proteomes" id="UP001501588"/>
    </source>
</evidence>
<accession>A0ABN1F2Q3</accession>
<evidence type="ECO:0000256" key="1">
    <source>
        <dbReference type="ARBA" id="ARBA00008428"/>
    </source>
</evidence>
<evidence type="ECO:0000313" key="16">
    <source>
        <dbReference type="EMBL" id="GAA0580873.1"/>
    </source>
</evidence>
<dbReference type="InterPro" id="IPR007694">
    <property type="entry name" value="DNA_helicase_DnaB-like_C"/>
</dbReference>
<comment type="similarity">
    <text evidence="1 14">Belongs to the helicase family. DnaB subfamily.</text>
</comment>
<dbReference type="InterPro" id="IPR016136">
    <property type="entry name" value="DNA_helicase_N/primase_C"/>
</dbReference>
<evidence type="ECO:0000256" key="6">
    <source>
        <dbReference type="ARBA" id="ARBA00022801"/>
    </source>
</evidence>
<dbReference type="GO" id="GO:0004386">
    <property type="term" value="F:helicase activity"/>
    <property type="evidence" value="ECO:0007669"/>
    <property type="project" value="UniProtKB-KW"/>
</dbReference>
<dbReference type="InterPro" id="IPR007692">
    <property type="entry name" value="DNA_helicase_DnaB"/>
</dbReference>
<evidence type="ECO:0000256" key="14">
    <source>
        <dbReference type="RuleBase" id="RU362085"/>
    </source>
</evidence>
<evidence type="ECO:0000256" key="8">
    <source>
        <dbReference type="ARBA" id="ARBA00022840"/>
    </source>
</evidence>
<dbReference type="SMART" id="SM00382">
    <property type="entry name" value="AAA"/>
    <property type="match status" value="1"/>
</dbReference>
<gene>
    <name evidence="16" type="ORF">GCM10009416_19200</name>
</gene>
<evidence type="ECO:0000256" key="11">
    <source>
        <dbReference type="ARBA" id="ARBA00044932"/>
    </source>
</evidence>
<proteinExistence type="inferred from homology"/>
<dbReference type="PANTHER" id="PTHR30153:SF2">
    <property type="entry name" value="REPLICATIVE DNA HELICASE"/>
    <property type="match status" value="1"/>
</dbReference>
<dbReference type="Pfam" id="PF03796">
    <property type="entry name" value="DnaB_C"/>
    <property type="match status" value="1"/>
</dbReference>
<name>A0ABN1F2Q3_9PROT</name>
<evidence type="ECO:0000256" key="7">
    <source>
        <dbReference type="ARBA" id="ARBA00022806"/>
    </source>
</evidence>
<keyword evidence="9 14" id="KW-0238">DNA-binding</keyword>
<dbReference type="PANTHER" id="PTHR30153">
    <property type="entry name" value="REPLICATIVE DNA HELICASE DNAB"/>
    <property type="match status" value="1"/>
</dbReference>
<dbReference type="NCBIfam" id="NF006606">
    <property type="entry name" value="PRK09165.1"/>
    <property type="match status" value="1"/>
</dbReference>
<dbReference type="Proteomes" id="UP001501588">
    <property type="component" value="Unassembled WGS sequence"/>
</dbReference>
<comment type="catalytic activity">
    <reaction evidence="12 14">
        <text>ATP + H2O = ADP + phosphate + H(+)</text>
        <dbReference type="Rhea" id="RHEA:13065"/>
        <dbReference type="ChEBI" id="CHEBI:15377"/>
        <dbReference type="ChEBI" id="CHEBI:15378"/>
        <dbReference type="ChEBI" id="CHEBI:30616"/>
        <dbReference type="ChEBI" id="CHEBI:43474"/>
        <dbReference type="ChEBI" id="CHEBI:456216"/>
        <dbReference type="EC" id="5.6.2.3"/>
    </reaction>
</comment>
<dbReference type="EMBL" id="BAAAFZ010000022">
    <property type="protein sequence ID" value="GAA0580873.1"/>
    <property type="molecule type" value="Genomic_DNA"/>
</dbReference>
<keyword evidence="8 14" id="KW-0067">ATP-binding</keyword>
<evidence type="ECO:0000256" key="4">
    <source>
        <dbReference type="ARBA" id="ARBA00022705"/>
    </source>
</evidence>
<protein>
    <recommendedName>
        <fullName evidence="13 14">Replicative DNA helicase</fullName>
        <ecNumber evidence="13 14">5.6.2.3</ecNumber>
    </recommendedName>
</protein>
<keyword evidence="5 14" id="KW-0547">Nucleotide-binding</keyword>
<dbReference type="Gene3D" id="3.40.50.300">
    <property type="entry name" value="P-loop containing nucleotide triphosphate hydrolases"/>
    <property type="match status" value="1"/>
</dbReference>
<dbReference type="InterPro" id="IPR027417">
    <property type="entry name" value="P-loop_NTPase"/>
</dbReference>
<evidence type="ECO:0000256" key="5">
    <source>
        <dbReference type="ARBA" id="ARBA00022741"/>
    </source>
</evidence>
<evidence type="ECO:0000256" key="3">
    <source>
        <dbReference type="ARBA" id="ARBA00022515"/>
    </source>
</evidence>
<keyword evidence="17" id="KW-1185">Reference proteome</keyword>
<reference evidence="16 17" key="1">
    <citation type="journal article" date="2019" name="Int. J. Syst. Evol. Microbiol.">
        <title>The Global Catalogue of Microorganisms (GCM) 10K type strain sequencing project: providing services to taxonomists for standard genome sequencing and annotation.</title>
        <authorList>
            <consortium name="The Broad Institute Genomics Platform"/>
            <consortium name="The Broad Institute Genome Sequencing Center for Infectious Disease"/>
            <person name="Wu L."/>
            <person name="Ma J."/>
        </authorList>
    </citation>
    <scope>NUCLEOTIDE SEQUENCE [LARGE SCALE GENOMIC DNA]</scope>
    <source>
        <strain evidence="16 17">JCM 9933</strain>
    </source>
</reference>
<keyword evidence="10" id="KW-0413">Isomerase</keyword>
<dbReference type="Gene3D" id="1.10.860.10">
    <property type="entry name" value="DNAb Helicase, Chain A"/>
    <property type="match status" value="1"/>
</dbReference>
<dbReference type="InterPro" id="IPR007693">
    <property type="entry name" value="DNA_helicase_DnaB-like_N"/>
</dbReference>
<keyword evidence="4 14" id="KW-0235">DNA replication</keyword>
<keyword evidence="6 14" id="KW-0378">Hydrolase</keyword>
<evidence type="ECO:0000256" key="12">
    <source>
        <dbReference type="ARBA" id="ARBA00048954"/>
    </source>
</evidence>
<dbReference type="InterPro" id="IPR036185">
    <property type="entry name" value="DNA_heli_DnaB-like_N_sf"/>
</dbReference>
<organism evidence="16 17">
    <name type="scientific">Craurococcus roseus</name>
    <dbReference type="NCBI Taxonomy" id="77585"/>
    <lineage>
        <taxon>Bacteria</taxon>
        <taxon>Pseudomonadati</taxon>
        <taxon>Pseudomonadota</taxon>
        <taxon>Alphaproteobacteria</taxon>
        <taxon>Acetobacterales</taxon>
        <taxon>Acetobacteraceae</taxon>
        <taxon>Craurococcus</taxon>
    </lineage>
</organism>
<evidence type="ECO:0000256" key="10">
    <source>
        <dbReference type="ARBA" id="ARBA00023235"/>
    </source>
</evidence>
<evidence type="ECO:0000256" key="2">
    <source>
        <dbReference type="ARBA" id="ARBA00011643"/>
    </source>
</evidence>
<dbReference type="SUPFAM" id="SSF48024">
    <property type="entry name" value="N-terminal domain of DnaB helicase"/>
    <property type="match status" value="1"/>
</dbReference>
<dbReference type="EC" id="5.6.2.3" evidence="13 14"/>
<dbReference type="CDD" id="cd00984">
    <property type="entry name" value="DnaB_C"/>
    <property type="match status" value="1"/>
</dbReference>
<keyword evidence="3 14" id="KW-0639">Primosome</keyword>
<dbReference type="InterPro" id="IPR003593">
    <property type="entry name" value="AAA+_ATPase"/>
</dbReference>
<dbReference type="NCBIfam" id="TIGR00665">
    <property type="entry name" value="DnaB"/>
    <property type="match status" value="1"/>
</dbReference>
<evidence type="ECO:0000259" key="15">
    <source>
        <dbReference type="PROSITE" id="PS51199"/>
    </source>
</evidence>
<comment type="function">
    <text evidence="11 14">The main replicative DNA helicase, it participates in initiation and elongation during chromosome replication. Travels ahead of the DNA replisome, separating dsDNA into templates for DNA synthesis. A processive ATP-dependent 5'-3' DNA helicase it has DNA-dependent ATPase activity.</text>
</comment>